<sequence>MANPKLILIETLCTHYKIEVSFIDSLSELGLIELYTVEEIQYLPEEKLSLLEKMIRIHQDLQINPEGIDVIFRLLDKVETLNKELQEARRKLKELGVKEDESF</sequence>
<evidence type="ECO:0000313" key="3">
    <source>
        <dbReference type="Proteomes" id="UP000664698"/>
    </source>
</evidence>
<gene>
    <name evidence="2" type="ORF">J0A67_20470</name>
</gene>
<proteinExistence type="predicted"/>
<dbReference type="EMBL" id="JAFKCW010000005">
    <property type="protein sequence ID" value="MBN7803262.1"/>
    <property type="molecule type" value="Genomic_DNA"/>
</dbReference>
<protein>
    <submittedName>
        <fullName evidence="2">Chaperone modulator CbpM</fullName>
    </submittedName>
</protein>
<reference evidence="2 3" key="1">
    <citation type="submission" date="2021-03" db="EMBL/GenBank/DDBJ databases">
        <title>novel species isolated from a fishpond in China.</title>
        <authorList>
            <person name="Lu H."/>
            <person name="Cai Z."/>
        </authorList>
    </citation>
    <scope>NUCLEOTIDE SEQUENCE [LARGE SCALE GENOMIC DNA]</scope>
    <source>
        <strain evidence="2 3">JCM 31546</strain>
    </source>
</reference>
<dbReference type="Proteomes" id="UP000664698">
    <property type="component" value="Unassembled WGS sequence"/>
</dbReference>
<dbReference type="Gene3D" id="1.10.1660.10">
    <property type="match status" value="1"/>
</dbReference>
<name>A0ABS3BVG1_9BACT</name>
<keyword evidence="3" id="KW-1185">Reference proteome</keyword>
<organism evidence="2 3">
    <name type="scientific">Algoriphagus aestuariicola</name>
    <dbReference type="NCBI Taxonomy" id="1852016"/>
    <lineage>
        <taxon>Bacteria</taxon>
        <taxon>Pseudomonadati</taxon>
        <taxon>Bacteroidota</taxon>
        <taxon>Cytophagia</taxon>
        <taxon>Cytophagales</taxon>
        <taxon>Cyclobacteriaceae</taxon>
        <taxon>Algoriphagus</taxon>
    </lineage>
</organism>
<evidence type="ECO:0000313" key="2">
    <source>
        <dbReference type="EMBL" id="MBN7803262.1"/>
    </source>
</evidence>
<accession>A0ABS3BVG1</accession>
<dbReference type="Pfam" id="PF13591">
    <property type="entry name" value="MerR_2"/>
    <property type="match status" value="1"/>
</dbReference>
<comment type="caution">
    <text evidence="2">The sequence shown here is derived from an EMBL/GenBank/DDBJ whole genome shotgun (WGS) entry which is preliminary data.</text>
</comment>
<evidence type="ECO:0000256" key="1">
    <source>
        <dbReference type="SAM" id="Coils"/>
    </source>
</evidence>
<keyword evidence="1" id="KW-0175">Coiled coil</keyword>
<feature type="coiled-coil region" evidence="1">
    <location>
        <begin position="71"/>
        <end position="98"/>
    </location>
</feature>
<dbReference type="RefSeq" id="WP_206571254.1">
    <property type="nucleotide sequence ID" value="NZ_JAFKCW010000005.1"/>
</dbReference>